<dbReference type="EMBL" id="CM007649">
    <property type="protein sequence ID" value="ONM29817.1"/>
    <property type="molecule type" value="Genomic_DNA"/>
</dbReference>
<dbReference type="PANTHER" id="PTHR15231">
    <property type="entry name" value="PHOSPHATIDYLINOSITOL N-ACETYLGLUCOSAMINYLTRANSFERASE SUBUNIT H"/>
    <property type="match status" value="1"/>
</dbReference>
<dbReference type="FunCoup" id="A0A096QKK3">
    <property type="interactions" value="434"/>
</dbReference>
<dbReference type="EnsemblPlants" id="Zm00001eb123330_T001">
    <property type="protein sequence ID" value="Zm00001eb123330_P001"/>
    <property type="gene ID" value="Zm00001eb123330"/>
</dbReference>
<dbReference type="RefSeq" id="NP_001394217.1">
    <property type="nucleotide sequence ID" value="NM_001407288.1"/>
</dbReference>
<dbReference type="EnsemblPlants" id="Zm00001eb123330_T002">
    <property type="protein sequence ID" value="Zm00001eb123330_P002"/>
    <property type="gene ID" value="Zm00001eb123330"/>
</dbReference>
<reference evidence="4" key="3">
    <citation type="submission" date="2021-05" db="UniProtKB">
        <authorList>
            <consortium name="EnsemblPlants"/>
        </authorList>
    </citation>
    <scope>IDENTIFICATION</scope>
    <source>
        <strain evidence="4">cv. B73</strain>
    </source>
</reference>
<dbReference type="EMBL" id="CM007649">
    <property type="protein sequence ID" value="ONM29818.1"/>
    <property type="molecule type" value="Genomic_DNA"/>
</dbReference>
<dbReference type="EnsemblPlants" id="Zm00001eb123330_T003">
    <property type="protein sequence ID" value="Zm00001eb123330_P003"/>
    <property type="gene ID" value="Zm00001eb123330"/>
</dbReference>
<dbReference type="KEGG" id="zma:100278194"/>
<dbReference type="EMBL" id="CM007649">
    <property type="protein sequence ID" value="ONM29819.1"/>
    <property type="molecule type" value="Genomic_DNA"/>
</dbReference>
<dbReference type="InterPro" id="IPR044215">
    <property type="entry name" value="PIG-H"/>
</dbReference>
<dbReference type="STRING" id="4577.A0A096QKK3"/>
<dbReference type="PaxDb" id="4577-GRMZM2G047815_P02"/>
<evidence type="ECO:0000313" key="4">
    <source>
        <dbReference type="EnsemblPlants" id="Zm00001eb123330_P001"/>
    </source>
</evidence>
<dbReference type="eggNOG" id="KOG4551">
    <property type="taxonomic scope" value="Eukaryota"/>
</dbReference>
<evidence type="ECO:0000313" key="3">
    <source>
        <dbReference type="EMBL" id="ONM29818.1"/>
    </source>
</evidence>
<dbReference type="InterPro" id="IPR019328">
    <property type="entry name" value="PIGH-H_dom"/>
</dbReference>
<evidence type="ECO:0000259" key="2">
    <source>
        <dbReference type="Pfam" id="PF10181"/>
    </source>
</evidence>
<dbReference type="ExpressionAtlas" id="A0A096QKK3">
    <property type="expression patterns" value="baseline and differential"/>
</dbReference>
<dbReference type="UniPathway" id="UPA00196"/>
<name>A0A096QKK3_MAIZE</name>
<dbReference type="OMA" id="ADIHTIF"/>
<feature type="transmembrane region" description="Helical" evidence="1">
    <location>
        <begin position="41"/>
        <end position="61"/>
    </location>
</feature>
<proteinExistence type="predicted"/>
<dbReference type="RefSeq" id="NP_001145023.2">
    <property type="nucleotide sequence ID" value="NM_001151551.2"/>
</dbReference>
<dbReference type="AlphaFoldDB" id="A0A096QKK3"/>
<dbReference type="RefSeq" id="NP_001394219.1">
    <property type="nucleotide sequence ID" value="NM_001407290.1"/>
</dbReference>
<dbReference type="Gramene" id="Zm00001eb123330_T003">
    <property type="protein sequence ID" value="Zm00001eb123330_P003"/>
    <property type="gene ID" value="Zm00001eb123330"/>
</dbReference>
<protein>
    <submittedName>
        <fullName evidence="3">Phosphatidylinositolglycan-related</fullName>
    </submittedName>
</protein>
<gene>
    <name evidence="4" type="primary">LOC100278194</name>
    <name evidence="3" type="ORF">ZEAMMB73_Zm00001d039727</name>
</gene>
<dbReference type="EnsemblPlants" id="Zm00001eb123330_T004">
    <property type="protein sequence ID" value="Zm00001eb123330_P004"/>
    <property type="gene ID" value="Zm00001eb123330"/>
</dbReference>
<dbReference type="RefSeq" id="NP_001394218.1">
    <property type="nucleotide sequence ID" value="NM_001407289.1"/>
</dbReference>
<keyword evidence="1" id="KW-0812">Transmembrane</keyword>
<dbReference type="RefSeq" id="NP_001394220.1">
    <property type="nucleotide sequence ID" value="NM_001407291.1"/>
</dbReference>
<dbReference type="Gramene" id="Zm00001eb123330_T004">
    <property type="protein sequence ID" value="Zm00001eb123330_P004"/>
    <property type="gene ID" value="Zm00001eb123330"/>
</dbReference>
<organism evidence="3">
    <name type="scientific">Zea mays</name>
    <name type="common">Maize</name>
    <dbReference type="NCBI Taxonomy" id="4577"/>
    <lineage>
        <taxon>Eukaryota</taxon>
        <taxon>Viridiplantae</taxon>
        <taxon>Streptophyta</taxon>
        <taxon>Embryophyta</taxon>
        <taxon>Tracheophyta</taxon>
        <taxon>Spermatophyta</taxon>
        <taxon>Magnoliopsida</taxon>
        <taxon>Liliopsida</taxon>
        <taxon>Poales</taxon>
        <taxon>Poaceae</taxon>
        <taxon>PACMAD clade</taxon>
        <taxon>Panicoideae</taxon>
        <taxon>Andropogonodae</taxon>
        <taxon>Andropogoneae</taxon>
        <taxon>Tripsacinae</taxon>
        <taxon>Zea</taxon>
    </lineage>
</organism>
<dbReference type="GO" id="GO:0000506">
    <property type="term" value="C:glycosylphosphatidylinositol-N-acetylglucosaminyltransferase (GPI-GnT) complex"/>
    <property type="evidence" value="ECO:0007669"/>
    <property type="project" value="InterPro"/>
</dbReference>
<dbReference type="Gramene" id="Zm00001eb123330_T001">
    <property type="protein sequence ID" value="Zm00001eb123330_P001"/>
    <property type="gene ID" value="Zm00001eb123330"/>
</dbReference>
<dbReference type="GeneID" id="100278194"/>
<accession>A0A096QKK3</accession>
<reference evidence="3 5" key="1">
    <citation type="submission" date="2015-12" db="EMBL/GenBank/DDBJ databases">
        <title>Update maize B73 reference genome by single molecule sequencing technologies.</title>
        <authorList>
            <consortium name="Maize Genome Sequencing Project"/>
            <person name="Ware D."/>
        </authorList>
    </citation>
    <scope>NUCLEOTIDE SEQUENCE [LARGE SCALE GENOMIC DNA]</scope>
    <source>
        <strain evidence="5">cv. B73</strain>
        <tissue evidence="3">Seedling</tissue>
    </source>
</reference>
<dbReference type="PANTHER" id="PTHR15231:SF4">
    <property type="entry name" value="OS01G0166400 PROTEIN"/>
    <property type="match status" value="1"/>
</dbReference>
<keyword evidence="1" id="KW-0472">Membrane</keyword>
<dbReference type="Pfam" id="PF10181">
    <property type="entry name" value="PIG-H"/>
    <property type="match status" value="1"/>
</dbReference>
<dbReference type="Gramene" id="Zm00001eb123330_T002">
    <property type="protein sequence ID" value="Zm00001eb123330_P002"/>
    <property type="gene ID" value="Zm00001eb123330"/>
</dbReference>
<dbReference type="GO" id="GO:0006506">
    <property type="term" value="P:GPI anchor biosynthetic process"/>
    <property type="evidence" value="ECO:0007669"/>
    <property type="project" value="UniProtKB-UniPathway"/>
</dbReference>
<keyword evidence="1" id="KW-1133">Transmembrane helix</keyword>
<dbReference type="Proteomes" id="UP000007305">
    <property type="component" value="Chromosome 3"/>
</dbReference>
<keyword evidence="5" id="KW-1185">Reference proteome</keyword>
<dbReference type="HOGENOM" id="CLU_100770_0_0_1"/>
<dbReference type="Gramene" id="Zm00001eb123330_T005">
    <property type="protein sequence ID" value="Zm00001eb123330_P005"/>
    <property type="gene ID" value="Zm00001eb123330"/>
</dbReference>
<evidence type="ECO:0000256" key="1">
    <source>
        <dbReference type="SAM" id="Phobius"/>
    </source>
</evidence>
<evidence type="ECO:0000313" key="5">
    <source>
        <dbReference type="Proteomes" id="UP000007305"/>
    </source>
</evidence>
<feature type="domain" description="Phosphatidylinositol N-acetylglucosaminyltransferase subunit H conserved" evidence="2">
    <location>
        <begin position="92"/>
        <end position="155"/>
    </location>
</feature>
<reference evidence="4" key="2">
    <citation type="submission" date="2019-07" db="EMBL/GenBank/DDBJ databases">
        <authorList>
            <person name="Seetharam A."/>
            <person name="Woodhouse M."/>
            <person name="Cannon E."/>
        </authorList>
    </citation>
    <scope>NUCLEOTIDE SEQUENCE [LARGE SCALE GENOMIC DNA]</scope>
    <source>
        <strain evidence="4">cv. B73</strain>
    </source>
</reference>
<sequence length="189" mass="21427">MRSYMGQQEDGMSDGLYTYKHHRERGADIHTIFVKKSKFRILLSFIGTTFLLVSVCCALLSKDGLCLCSLWSISFASVIAKCLRCDPVKKESLVIMPTFGIQLEQHFWSGRVHRKFVPIGKILRPVLNEHVTPVSCYWSLALLVREEYELMLVFKSLNPPVKMLVPIWKALCAFVDSNTLGNSALPQST</sequence>
<dbReference type="IntAct" id="A0A096QKK3">
    <property type="interactions" value="8"/>
</dbReference>
<dbReference type="EnsemblPlants" id="Zm00001eb123330_T005">
    <property type="protein sequence ID" value="Zm00001eb123330_P005"/>
    <property type="gene ID" value="Zm00001eb123330"/>
</dbReference>